<organism evidence="2 3">
    <name type="scientific">Glossina brevipalpis</name>
    <dbReference type="NCBI Taxonomy" id="37001"/>
    <lineage>
        <taxon>Eukaryota</taxon>
        <taxon>Metazoa</taxon>
        <taxon>Ecdysozoa</taxon>
        <taxon>Arthropoda</taxon>
        <taxon>Hexapoda</taxon>
        <taxon>Insecta</taxon>
        <taxon>Pterygota</taxon>
        <taxon>Neoptera</taxon>
        <taxon>Endopterygota</taxon>
        <taxon>Diptera</taxon>
        <taxon>Brachycera</taxon>
        <taxon>Muscomorpha</taxon>
        <taxon>Hippoboscoidea</taxon>
        <taxon>Glossinidae</taxon>
        <taxon>Glossina</taxon>
    </lineage>
</organism>
<evidence type="ECO:0000256" key="1">
    <source>
        <dbReference type="SAM" id="Phobius"/>
    </source>
</evidence>
<evidence type="ECO:0000313" key="3">
    <source>
        <dbReference type="Proteomes" id="UP000091820"/>
    </source>
</evidence>
<reference evidence="3" key="1">
    <citation type="submission" date="2014-03" db="EMBL/GenBank/DDBJ databases">
        <authorList>
            <person name="Aksoy S."/>
            <person name="Warren W."/>
            <person name="Wilson R.K."/>
        </authorList>
    </citation>
    <scope>NUCLEOTIDE SEQUENCE [LARGE SCALE GENOMIC DNA]</scope>
    <source>
        <strain evidence="3">IAEA</strain>
    </source>
</reference>
<sequence>MYSYYLRRTRYKRVYFIVISTCSSSSSEAQKYINKLRPTTYIDEKSVVRKRLRLETSRRRVPLMVLCLINYMHVLASHCASMIHGMNNFRFNNIVENELYPSLVSVVFIMYNCEIKGQHLSGNM</sequence>
<keyword evidence="1" id="KW-1133">Transmembrane helix</keyword>
<dbReference type="AlphaFoldDB" id="A0A1A9W096"/>
<dbReference type="VEuPathDB" id="VectorBase:GBRI001428"/>
<keyword evidence="1" id="KW-0472">Membrane</keyword>
<protein>
    <submittedName>
        <fullName evidence="2">Uncharacterized protein</fullName>
    </submittedName>
</protein>
<keyword evidence="3" id="KW-1185">Reference proteome</keyword>
<proteinExistence type="predicted"/>
<accession>A0A1A9W096</accession>
<feature type="transmembrane region" description="Helical" evidence="1">
    <location>
        <begin position="61"/>
        <end position="83"/>
    </location>
</feature>
<keyword evidence="1" id="KW-0812">Transmembrane</keyword>
<dbReference type="EnsemblMetazoa" id="GBRI001428-RA">
    <property type="protein sequence ID" value="GBRI001428-PA"/>
    <property type="gene ID" value="GBRI001428"/>
</dbReference>
<dbReference type="Proteomes" id="UP000091820">
    <property type="component" value="Unassembled WGS sequence"/>
</dbReference>
<name>A0A1A9W096_9MUSC</name>
<reference evidence="2" key="2">
    <citation type="submission" date="2020-05" db="UniProtKB">
        <authorList>
            <consortium name="EnsemblMetazoa"/>
        </authorList>
    </citation>
    <scope>IDENTIFICATION</scope>
    <source>
        <strain evidence="2">IAEA</strain>
    </source>
</reference>
<evidence type="ECO:0000313" key="2">
    <source>
        <dbReference type="EnsemblMetazoa" id="GBRI001428-PA"/>
    </source>
</evidence>